<evidence type="ECO:0000313" key="6">
    <source>
        <dbReference type="Proteomes" id="UP000199427"/>
    </source>
</evidence>
<dbReference type="InterPro" id="IPR036465">
    <property type="entry name" value="vWFA_dom_sf"/>
</dbReference>
<feature type="chain" id="PRO_5011634608" evidence="3">
    <location>
        <begin position="28"/>
        <end position="439"/>
    </location>
</feature>
<dbReference type="SUPFAM" id="SSF53300">
    <property type="entry name" value="vWA-like"/>
    <property type="match status" value="1"/>
</dbReference>
<dbReference type="OrthoDB" id="9783818at2"/>
<reference evidence="5 6" key="1">
    <citation type="submission" date="2016-10" db="EMBL/GenBank/DDBJ databases">
        <authorList>
            <person name="de Groot N.N."/>
        </authorList>
    </citation>
    <scope>NUCLEOTIDE SEQUENCE [LARGE SCALE GENOMIC DNA]</scope>
    <source>
        <strain evidence="5 6">DSM 21633</strain>
    </source>
</reference>
<dbReference type="Gene3D" id="3.40.50.410">
    <property type="entry name" value="von Willebrand factor, type A domain"/>
    <property type="match status" value="1"/>
</dbReference>
<feature type="coiled-coil region" evidence="1">
    <location>
        <begin position="382"/>
        <end position="413"/>
    </location>
</feature>
<evidence type="ECO:0000256" key="2">
    <source>
        <dbReference type="SAM" id="MobiDB-lite"/>
    </source>
</evidence>
<feature type="region of interest" description="Disordered" evidence="2">
    <location>
        <begin position="25"/>
        <end position="60"/>
    </location>
</feature>
<dbReference type="SMART" id="SM00327">
    <property type="entry name" value="VWA"/>
    <property type="match status" value="1"/>
</dbReference>
<dbReference type="RefSeq" id="WP_091772751.1">
    <property type="nucleotide sequence ID" value="NZ_FOES01000005.1"/>
</dbReference>
<keyword evidence="6" id="KW-1185">Reference proteome</keyword>
<gene>
    <name evidence="5" type="ORF">SAMN05216362_10513</name>
</gene>
<dbReference type="InterPro" id="IPR002035">
    <property type="entry name" value="VWF_A"/>
</dbReference>
<sequence length="439" mass="49137">MLRFKWVLSMIFLLVLLMTACSNQNTASDENDENEGESEFNEFPEAATDPEGMIEEGPGELFSMDEIDEEALKNRLEALPEDSTADDVYRYLTSLFAADFQPPLSKYEKFDPSFSVEGAPESENFEEENETEEKKQHIALLMDASGSMGASVGNETKMEAAKNALKQFVSDLPEDAQIMLRVYGHKGSNKNADKERSCESSEVVYPLDIYDSEKFEEALSLFEPVGWTPLAASIEAAEEDLMEHSGDDVENVVYVISDGEETCDGDPVKAAKELHESGIATAVNIIGFDVGNEAQKQLQEVANAGGGEFTNVDSGAELLEAAQNSIGKALQDASNNIWGALEKTDINWDKIDKNNELNSISSEFQDIIKRESRLYDRGINLLVEQEQINEEVVSDLEKLIEDRYNELSQYNEEQFDQYQGLMEEEYEKTINMLDELGRK</sequence>
<dbReference type="STRING" id="571933.SAMN05216362_10513"/>
<feature type="signal peptide" evidence="3">
    <location>
        <begin position="1"/>
        <end position="27"/>
    </location>
</feature>
<dbReference type="Proteomes" id="UP000199427">
    <property type="component" value="Unassembled WGS sequence"/>
</dbReference>
<dbReference type="PROSITE" id="PS50234">
    <property type="entry name" value="VWFA"/>
    <property type="match status" value="1"/>
</dbReference>
<evidence type="ECO:0000259" key="4">
    <source>
        <dbReference type="PROSITE" id="PS50234"/>
    </source>
</evidence>
<evidence type="ECO:0000313" key="5">
    <source>
        <dbReference type="EMBL" id="SEP98253.1"/>
    </source>
</evidence>
<accession>A0A1H9CBT7</accession>
<proteinExistence type="predicted"/>
<name>A0A1H9CBT7_9BACI</name>
<dbReference type="PROSITE" id="PS51257">
    <property type="entry name" value="PROKAR_LIPOPROTEIN"/>
    <property type="match status" value="1"/>
</dbReference>
<dbReference type="EMBL" id="FOES01000005">
    <property type="protein sequence ID" value="SEP98253.1"/>
    <property type="molecule type" value="Genomic_DNA"/>
</dbReference>
<feature type="compositionally biased region" description="Acidic residues" evidence="2">
    <location>
        <begin position="29"/>
        <end position="42"/>
    </location>
</feature>
<dbReference type="AlphaFoldDB" id="A0A1H9CBT7"/>
<dbReference type="Pfam" id="PF00092">
    <property type="entry name" value="VWA"/>
    <property type="match status" value="1"/>
</dbReference>
<protein>
    <submittedName>
        <fullName evidence="5">D-amino-acid dehydrogenase/Ca-activated chloride channel family protein</fullName>
    </submittedName>
</protein>
<evidence type="ECO:0000256" key="1">
    <source>
        <dbReference type="SAM" id="Coils"/>
    </source>
</evidence>
<feature type="domain" description="VWFA" evidence="4">
    <location>
        <begin position="137"/>
        <end position="326"/>
    </location>
</feature>
<evidence type="ECO:0000256" key="3">
    <source>
        <dbReference type="SAM" id="SignalP"/>
    </source>
</evidence>
<keyword evidence="1" id="KW-0175">Coiled coil</keyword>
<organism evidence="5 6">
    <name type="scientific">Piscibacillus halophilus</name>
    <dbReference type="NCBI Taxonomy" id="571933"/>
    <lineage>
        <taxon>Bacteria</taxon>
        <taxon>Bacillati</taxon>
        <taxon>Bacillota</taxon>
        <taxon>Bacilli</taxon>
        <taxon>Bacillales</taxon>
        <taxon>Bacillaceae</taxon>
        <taxon>Piscibacillus</taxon>
    </lineage>
</organism>
<keyword evidence="3" id="KW-0732">Signal</keyword>